<proteinExistence type="inferred from homology"/>
<dbReference type="PANTHER" id="PTHR30483">
    <property type="entry name" value="LEUCINE-SPECIFIC-BINDING PROTEIN"/>
    <property type="match status" value="1"/>
</dbReference>
<dbReference type="SUPFAM" id="SSF53822">
    <property type="entry name" value="Periplasmic binding protein-like I"/>
    <property type="match status" value="1"/>
</dbReference>
<organism evidence="6 7">
    <name type="scientific">Plastoroseomonas hellenica</name>
    <dbReference type="NCBI Taxonomy" id="2687306"/>
    <lineage>
        <taxon>Bacteria</taxon>
        <taxon>Pseudomonadati</taxon>
        <taxon>Pseudomonadota</taxon>
        <taxon>Alphaproteobacteria</taxon>
        <taxon>Acetobacterales</taxon>
        <taxon>Acetobacteraceae</taxon>
        <taxon>Plastoroseomonas</taxon>
    </lineage>
</organism>
<dbReference type="EMBL" id="JAAGBB010000077">
    <property type="protein sequence ID" value="MBR0668994.1"/>
    <property type="molecule type" value="Genomic_DNA"/>
</dbReference>
<feature type="signal peptide" evidence="4">
    <location>
        <begin position="1"/>
        <end position="26"/>
    </location>
</feature>
<sequence length="386" mass="39098">MRPLSLLTQLRPMRRSLALLALVALAACGGQPRPGPQTGFAFQAQPEPPRTRVALLLPLSGQQAALGRAMQQAAELALFENGNPGVDFVLQDTRGTTGGAAEAARSAISDGARIIVGPLTAAEASAVSVSARSARVPVLAFTNDAAQGGAGIWTMGVTPAQQVRRVVGAAASAGARRIGLGARDDAFGRALAQALREVANELSLPPPTIALHPARNEPGAAARELAATVGPEGLDAVIIGFAGPAARVYAAGLVAGGLPVPPLRILGHALWAQDGGLANEAALQGATFAAPDPRARSRFEQRFESAFGQRPPRLAGVAYDAAGIAARAVVSNNGDVAGGDVFAGADGPIRLMQDGTALRGLALFRMEPSGDATVIDPAPMPGVAGF</sequence>
<dbReference type="Pfam" id="PF13458">
    <property type="entry name" value="Peripla_BP_6"/>
    <property type="match status" value="1"/>
</dbReference>
<feature type="domain" description="Leucine-binding protein" evidence="5">
    <location>
        <begin position="52"/>
        <end position="332"/>
    </location>
</feature>
<evidence type="ECO:0000256" key="3">
    <source>
        <dbReference type="ARBA" id="ARBA00022970"/>
    </source>
</evidence>
<keyword evidence="2 4" id="KW-0732">Signal</keyword>
<evidence type="ECO:0000256" key="1">
    <source>
        <dbReference type="ARBA" id="ARBA00010062"/>
    </source>
</evidence>
<evidence type="ECO:0000259" key="5">
    <source>
        <dbReference type="Pfam" id="PF13458"/>
    </source>
</evidence>
<evidence type="ECO:0000313" key="7">
    <source>
        <dbReference type="Proteomes" id="UP001196870"/>
    </source>
</evidence>
<evidence type="ECO:0000256" key="4">
    <source>
        <dbReference type="SAM" id="SignalP"/>
    </source>
</evidence>
<dbReference type="InterPro" id="IPR028081">
    <property type="entry name" value="Leu-bd"/>
</dbReference>
<name>A0ABS5F8V3_9PROT</name>
<accession>A0ABS5F8V3</accession>
<feature type="chain" id="PRO_5045876326" evidence="4">
    <location>
        <begin position="27"/>
        <end position="386"/>
    </location>
</feature>
<comment type="caution">
    <text evidence="6">The sequence shown here is derived from an EMBL/GenBank/DDBJ whole genome shotgun (WGS) entry which is preliminary data.</text>
</comment>
<reference evidence="7" key="1">
    <citation type="journal article" date="2021" name="Syst. Appl. Microbiol.">
        <title>Roseomonas hellenica sp. nov., isolated from roots of wild-growing Alkanna tinctoria.</title>
        <authorList>
            <person name="Rat A."/>
            <person name="Naranjo H.D."/>
            <person name="Lebbe L."/>
            <person name="Cnockaert M."/>
            <person name="Krigas N."/>
            <person name="Grigoriadou K."/>
            <person name="Maloupa E."/>
            <person name="Willems A."/>
        </authorList>
    </citation>
    <scope>NUCLEOTIDE SEQUENCE [LARGE SCALE GENOMIC DNA]</scope>
    <source>
        <strain evidence="7">LMG 31523</strain>
    </source>
</reference>
<dbReference type="PROSITE" id="PS51257">
    <property type="entry name" value="PROKAR_LIPOPROTEIN"/>
    <property type="match status" value="1"/>
</dbReference>
<evidence type="ECO:0000256" key="2">
    <source>
        <dbReference type="ARBA" id="ARBA00022729"/>
    </source>
</evidence>
<dbReference type="Proteomes" id="UP001196870">
    <property type="component" value="Unassembled WGS sequence"/>
</dbReference>
<dbReference type="CDD" id="cd06339">
    <property type="entry name" value="PBP1_YraM_LppC_lipoprotein-like"/>
    <property type="match status" value="1"/>
</dbReference>
<keyword evidence="3" id="KW-0029">Amino-acid transport</keyword>
<comment type="similarity">
    <text evidence="1">Belongs to the leucine-binding protein family.</text>
</comment>
<dbReference type="PANTHER" id="PTHR30483:SF6">
    <property type="entry name" value="PERIPLASMIC BINDING PROTEIN OF ABC TRANSPORTER FOR NATURAL AMINO ACIDS"/>
    <property type="match status" value="1"/>
</dbReference>
<evidence type="ECO:0000313" key="6">
    <source>
        <dbReference type="EMBL" id="MBR0668994.1"/>
    </source>
</evidence>
<dbReference type="InterPro" id="IPR051010">
    <property type="entry name" value="BCAA_transport"/>
</dbReference>
<dbReference type="InterPro" id="IPR028082">
    <property type="entry name" value="Peripla_BP_I"/>
</dbReference>
<keyword evidence="3" id="KW-0813">Transport</keyword>
<gene>
    <name evidence="6" type="ORF">GXW71_31890</name>
</gene>
<protein>
    <submittedName>
        <fullName evidence="6">Penicillin-binding protein activator</fullName>
    </submittedName>
</protein>
<keyword evidence="7" id="KW-1185">Reference proteome</keyword>
<dbReference type="RefSeq" id="WP_211857430.1">
    <property type="nucleotide sequence ID" value="NZ_JAAGBB010000077.1"/>
</dbReference>
<dbReference type="Gene3D" id="3.40.50.2300">
    <property type="match status" value="2"/>
</dbReference>